<dbReference type="RefSeq" id="WP_023066657.1">
    <property type="nucleotide sequence ID" value="NZ_AUZM01000025.1"/>
</dbReference>
<dbReference type="Pfam" id="PF07883">
    <property type="entry name" value="Cupin_2"/>
    <property type="match status" value="1"/>
</dbReference>
<dbReference type="Gene3D" id="2.60.120.10">
    <property type="entry name" value="Jelly Rolls"/>
    <property type="match status" value="1"/>
</dbReference>
<dbReference type="Proteomes" id="UP000017127">
    <property type="component" value="Unassembled WGS sequence"/>
</dbReference>
<sequence>MKNIYTLPEPLPNSEQFEPIIQNQSLLIERIISTGQTTPEGEWYNQEQDEWVMLLQGEATLSDSDGSQIQLKPGDYLLIRAHQKHRVEYTSTNPPCIWLAIHGNLNENLQS</sequence>
<proteinExistence type="predicted"/>
<keyword evidence="3" id="KW-1185">Reference proteome</keyword>
<name>U7QGR5_9CYAN</name>
<protein>
    <recommendedName>
        <fullName evidence="1">Cupin type-2 domain-containing protein</fullName>
    </recommendedName>
</protein>
<dbReference type="CDD" id="cd06981">
    <property type="entry name" value="cupin_reut_a1446"/>
    <property type="match status" value="1"/>
</dbReference>
<dbReference type="PATRIC" id="fig|1348334.3.peg.2798"/>
<evidence type="ECO:0000313" key="3">
    <source>
        <dbReference type="Proteomes" id="UP000017127"/>
    </source>
</evidence>
<accession>U7QGR5</accession>
<dbReference type="InterPro" id="IPR013096">
    <property type="entry name" value="Cupin_2"/>
</dbReference>
<comment type="caution">
    <text evidence="2">The sequence shown here is derived from an EMBL/GenBank/DDBJ whole genome shotgun (WGS) entry which is preliminary data.</text>
</comment>
<dbReference type="SUPFAM" id="SSF51182">
    <property type="entry name" value="RmlC-like cupins"/>
    <property type="match status" value="1"/>
</dbReference>
<gene>
    <name evidence="2" type="ORF">M595_2891</name>
</gene>
<evidence type="ECO:0000313" key="2">
    <source>
        <dbReference type="EMBL" id="ERT07164.1"/>
    </source>
</evidence>
<dbReference type="EMBL" id="AUZM01000025">
    <property type="protein sequence ID" value="ERT07164.1"/>
    <property type="molecule type" value="Genomic_DNA"/>
</dbReference>
<evidence type="ECO:0000259" key="1">
    <source>
        <dbReference type="Pfam" id="PF07883"/>
    </source>
</evidence>
<dbReference type="OrthoDB" id="9798585at2"/>
<reference evidence="2 3" key="1">
    <citation type="journal article" date="2013" name="Front. Microbiol.">
        <title>Comparative genomic analyses of the cyanobacterium, Lyngbya aestuarii BL J, a powerful hydrogen producer.</title>
        <authorList>
            <person name="Kothari A."/>
            <person name="Vaughn M."/>
            <person name="Garcia-Pichel F."/>
        </authorList>
    </citation>
    <scope>NUCLEOTIDE SEQUENCE [LARGE SCALE GENOMIC DNA]</scope>
    <source>
        <strain evidence="2 3">BL J</strain>
    </source>
</reference>
<dbReference type="InterPro" id="IPR011051">
    <property type="entry name" value="RmlC_Cupin_sf"/>
</dbReference>
<organism evidence="2 3">
    <name type="scientific">Lyngbya aestuarii BL J</name>
    <dbReference type="NCBI Taxonomy" id="1348334"/>
    <lineage>
        <taxon>Bacteria</taxon>
        <taxon>Bacillati</taxon>
        <taxon>Cyanobacteriota</taxon>
        <taxon>Cyanophyceae</taxon>
        <taxon>Oscillatoriophycideae</taxon>
        <taxon>Oscillatoriales</taxon>
        <taxon>Microcoleaceae</taxon>
        <taxon>Lyngbya</taxon>
    </lineage>
</organism>
<dbReference type="InterPro" id="IPR014710">
    <property type="entry name" value="RmlC-like_jellyroll"/>
</dbReference>
<feature type="domain" description="Cupin type-2" evidence="1">
    <location>
        <begin position="40"/>
        <end position="101"/>
    </location>
</feature>
<dbReference type="AlphaFoldDB" id="U7QGR5"/>